<dbReference type="EMBL" id="LAZR01003009">
    <property type="protein sequence ID" value="KKN23056.1"/>
    <property type="molecule type" value="Genomic_DNA"/>
</dbReference>
<proteinExistence type="predicted"/>
<comment type="caution">
    <text evidence="1">The sequence shown here is derived from an EMBL/GenBank/DDBJ whole genome shotgun (WGS) entry which is preliminary data.</text>
</comment>
<dbReference type="InterPro" id="IPR029062">
    <property type="entry name" value="Class_I_gatase-like"/>
</dbReference>
<dbReference type="PROSITE" id="PS51257">
    <property type="entry name" value="PROKAR_LIPOPROTEIN"/>
    <property type="match status" value="1"/>
</dbReference>
<evidence type="ECO:0000313" key="1">
    <source>
        <dbReference type="EMBL" id="KKN23056.1"/>
    </source>
</evidence>
<name>A0A0F9RD37_9ZZZZ</name>
<gene>
    <name evidence="1" type="ORF">LCGC14_0908780</name>
</gene>
<dbReference type="SUPFAM" id="SSF52317">
    <property type="entry name" value="Class I glutamine amidotransferase-like"/>
    <property type="match status" value="1"/>
</dbReference>
<dbReference type="AlphaFoldDB" id="A0A0F9RD37"/>
<organism evidence="1">
    <name type="scientific">marine sediment metagenome</name>
    <dbReference type="NCBI Taxonomy" id="412755"/>
    <lineage>
        <taxon>unclassified sequences</taxon>
        <taxon>metagenomes</taxon>
        <taxon>ecological metagenomes</taxon>
    </lineage>
</organism>
<dbReference type="Gene3D" id="3.40.50.880">
    <property type="match status" value="1"/>
</dbReference>
<reference evidence="1" key="1">
    <citation type="journal article" date="2015" name="Nature">
        <title>Complex archaea that bridge the gap between prokaryotes and eukaryotes.</title>
        <authorList>
            <person name="Spang A."/>
            <person name="Saw J.H."/>
            <person name="Jorgensen S.L."/>
            <person name="Zaremba-Niedzwiedzka K."/>
            <person name="Martijn J."/>
            <person name="Lind A.E."/>
            <person name="van Eijk R."/>
            <person name="Schleper C."/>
            <person name="Guy L."/>
            <person name="Ettema T.J."/>
        </authorList>
    </citation>
    <scope>NUCLEOTIDE SEQUENCE</scope>
</reference>
<accession>A0A0F9RD37</accession>
<sequence length="373" mass="42019">MKKLLYLFVFCSILSCKEDKKDVAEKEQQVEKPTESLTFMGSGDDAKHIVLISGDEEYRSEEALPQLAKILSKHHGFTCTVLFAQNPENPGIVDANYVENIPGLKALDTADMMVIFTRFRALPDSQMKHIDDYLMRGKPVMGIRTATHAFMFPENSDSNYKHYSNGYAGDKTEWTDGFGRLVLGEKWVAHHGHHKNQSQRGMIFEDAKDNAVVNGIEDGDVWGPSDVYEVRLPLPDNAEPILYGQVINRKGDYDETDIYFGMKPSDDEVATENNEGKTVNDVNMPIVWTKSYQLPEGKKGKAFTTTVGAASDMLIEGTRRLLVNGVFWAMDMTIPEKANVDLVGDFEPSQFGFKDKTYWEEKGVKVEQFDLGK</sequence>
<protein>
    <submittedName>
        <fullName evidence="1">Uncharacterized protein</fullName>
    </submittedName>
</protein>